<evidence type="ECO:0000313" key="3">
    <source>
        <dbReference type="Proteomes" id="UP000076761"/>
    </source>
</evidence>
<gene>
    <name evidence="2" type="ORF">NEOLEDRAFT_1048714</name>
</gene>
<proteinExistence type="predicted"/>
<dbReference type="STRING" id="1314782.A0A165R6T9"/>
<sequence>PKELSRKLLPKWMGPYKIERDFGNNSYCLELPTNLQSRGIHNVFHSSLLRIHEPNDD</sequence>
<dbReference type="Pfam" id="PF24626">
    <property type="entry name" value="SH3_Tf2-1"/>
    <property type="match status" value="1"/>
</dbReference>
<feature type="non-terminal residue" evidence="2">
    <location>
        <position position="57"/>
    </location>
</feature>
<dbReference type="OrthoDB" id="3211671at2759"/>
<accession>A0A165R6T9</accession>
<organism evidence="2 3">
    <name type="scientific">Neolentinus lepideus HHB14362 ss-1</name>
    <dbReference type="NCBI Taxonomy" id="1314782"/>
    <lineage>
        <taxon>Eukaryota</taxon>
        <taxon>Fungi</taxon>
        <taxon>Dikarya</taxon>
        <taxon>Basidiomycota</taxon>
        <taxon>Agaricomycotina</taxon>
        <taxon>Agaricomycetes</taxon>
        <taxon>Gloeophyllales</taxon>
        <taxon>Gloeophyllaceae</taxon>
        <taxon>Neolentinus</taxon>
    </lineage>
</organism>
<name>A0A165R6T9_9AGAM</name>
<evidence type="ECO:0000313" key="2">
    <source>
        <dbReference type="EMBL" id="KZT23383.1"/>
    </source>
</evidence>
<reference evidence="2 3" key="1">
    <citation type="journal article" date="2016" name="Mol. Biol. Evol.">
        <title>Comparative Genomics of Early-Diverging Mushroom-Forming Fungi Provides Insights into the Origins of Lignocellulose Decay Capabilities.</title>
        <authorList>
            <person name="Nagy L.G."/>
            <person name="Riley R."/>
            <person name="Tritt A."/>
            <person name="Adam C."/>
            <person name="Daum C."/>
            <person name="Floudas D."/>
            <person name="Sun H."/>
            <person name="Yadav J.S."/>
            <person name="Pangilinan J."/>
            <person name="Larsson K.H."/>
            <person name="Matsuura K."/>
            <person name="Barry K."/>
            <person name="Labutti K."/>
            <person name="Kuo R."/>
            <person name="Ohm R.A."/>
            <person name="Bhattacharya S.S."/>
            <person name="Shirouzu T."/>
            <person name="Yoshinaga Y."/>
            <person name="Martin F.M."/>
            <person name="Grigoriev I.V."/>
            <person name="Hibbett D.S."/>
        </authorList>
    </citation>
    <scope>NUCLEOTIDE SEQUENCE [LARGE SCALE GENOMIC DNA]</scope>
    <source>
        <strain evidence="2 3">HHB14362 ss-1</strain>
    </source>
</reference>
<keyword evidence="3" id="KW-1185">Reference proteome</keyword>
<feature type="non-terminal residue" evidence="2">
    <location>
        <position position="1"/>
    </location>
</feature>
<evidence type="ECO:0000259" key="1">
    <source>
        <dbReference type="Pfam" id="PF24626"/>
    </source>
</evidence>
<dbReference type="Proteomes" id="UP000076761">
    <property type="component" value="Unassembled WGS sequence"/>
</dbReference>
<dbReference type="InterPro" id="IPR056924">
    <property type="entry name" value="SH3_Tf2-1"/>
</dbReference>
<protein>
    <recommendedName>
        <fullName evidence="1">Tf2-1-like SH3-like domain-containing protein</fullName>
    </recommendedName>
</protein>
<feature type="domain" description="Tf2-1-like SH3-like" evidence="1">
    <location>
        <begin position="5"/>
        <end position="50"/>
    </location>
</feature>
<dbReference type="EMBL" id="KV425585">
    <property type="protein sequence ID" value="KZT23383.1"/>
    <property type="molecule type" value="Genomic_DNA"/>
</dbReference>
<dbReference type="InParanoid" id="A0A165R6T9"/>
<dbReference type="AlphaFoldDB" id="A0A165R6T9"/>